<evidence type="ECO:0008006" key="4">
    <source>
        <dbReference type="Google" id="ProtNLM"/>
    </source>
</evidence>
<evidence type="ECO:0000256" key="1">
    <source>
        <dbReference type="SAM" id="SignalP"/>
    </source>
</evidence>
<evidence type="ECO:0000313" key="3">
    <source>
        <dbReference type="Proteomes" id="UP001432062"/>
    </source>
</evidence>
<dbReference type="Proteomes" id="UP001432062">
    <property type="component" value="Chromosome"/>
</dbReference>
<evidence type="ECO:0000313" key="2">
    <source>
        <dbReference type="EMBL" id="WUV45059.1"/>
    </source>
</evidence>
<feature type="signal peptide" evidence="1">
    <location>
        <begin position="1"/>
        <end position="23"/>
    </location>
</feature>
<accession>A0ABZ1YP98</accession>
<dbReference type="RefSeq" id="WP_329408366.1">
    <property type="nucleotide sequence ID" value="NZ_CP109441.1"/>
</dbReference>
<sequence length="126" mass="13138">MRVAQRIDRVCVLLADASFVSTAANIGATALLDRIVQTVRTGTTHTALESELDALDQLFAQHGIDHVTTGSRNYARMPGGTGHPSISAQVCPAPQRCARVLLVGSAPSASTCTMTGLPLADAEVHS</sequence>
<reference evidence="2" key="1">
    <citation type="submission" date="2022-10" db="EMBL/GenBank/DDBJ databases">
        <title>The complete genomes of actinobacterial strains from the NBC collection.</title>
        <authorList>
            <person name="Joergensen T.S."/>
            <person name="Alvarez Arevalo M."/>
            <person name="Sterndorff E.B."/>
            <person name="Faurdal D."/>
            <person name="Vuksanovic O."/>
            <person name="Mourched A.-S."/>
            <person name="Charusanti P."/>
            <person name="Shaw S."/>
            <person name="Blin K."/>
            <person name="Weber T."/>
        </authorList>
    </citation>
    <scope>NUCLEOTIDE SEQUENCE</scope>
    <source>
        <strain evidence="2">NBC_01482</strain>
    </source>
</reference>
<dbReference type="EMBL" id="CP109441">
    <property type="protein sequence ID" value="WUV45059.1"/>
    <property type="molecule type" value="Genomic_DNA"/>
</dbReference>
<feature type="chain" id="PRO_5045309238" description="UspA domain-containing protein" evidence="1">
    <location>
        <begin position="24"/>
        <end position="126"/>
    </location>
</feature>
<gene>
    <name evidence="2" type="ORF">OG563_39010</name>
</gene>
<name>A0ABZ1YP98_9NOCA</name>
<organism evidence="2 3">
    <name type="scientific">Nocardia vinacea</name>
    <dbReference type="NCBI Taxonomy" id="96468"/>
    <lineage>
        <taxon>Bacteria</taxon>
        <taxon>Bacillati</taxon>
        <taxon>Actinomycetota</taxon>
        <taxon>Actinomycetes</taxon>
        <taxon>Mycobacteriales</taxon>
        <taxon>Nocardiaceae</taxon>
        <taxon>Nocardia</taxon>
    </lineage>
</organism>
<proteinExistence type="predicted"/>
<keyword evidence="1" id="KW-0732">Signal</keyword>
<keyword evidence="3" id="KW-1185">Reference proteome</keyword>
<protein>
    <recommendedName>
        <fullName evidence="4">UspA domain-containing protein</fullName>
    </recommendedName>
</protein>